<feature type="non-terminal residue" evidence="12">
    <location>
        <position position="1"/>
    </location>
</feature>
<keyword evidence="3" id="KW-0328">Glycosyltransferase</keyword>
<evidence type="ECO:0000256" key="4">
    <source>
        <dbReference type="ARBA" id="ARBA00022679"/>
    </source>
</evidence>
<keyword evidence="6" id="KW-0735">Signal-anchor</keyword>
<evidence type="ECO:0008006" key="14">
    <source>
        <dbReference type="Google" id="ProtNLM"/>
    </source>
</evidence>
<accession>A0A2G9RAI7</accession>
<evidence type="ECO:0000256" key="9">
    <source>
        <dbReference type="ARBA" id="ARBA00023136"/>
    </source>
</evidence>
<evidence type="ECO:0000256" key="11">
    <source>
        <dbReference type="ARBA" id="ARBA00023180"/>
    </source>
</evidence>
<dbReference type="Pfam" id="PF00777">
    <property type="entry name" value="Glyco_transf_29"/>
    <property type="match status" value="2"/>
</dbReference>
<gene>
    <name evidence="12" type="ORF">AB205_0134670</name>
</gene>
<keyword evidence="13" id="KW-1185">Reference proteome</keyword>
<keyword evidence="7" id="KW-1133">Transmembrane helix</keyword>
<evidence type="ECO:0000256" key="10">
    <source>
        <dbReference type="ARBA" id="ARBA00023157"/>
    </source>
</evidence>
<dbReference type="InterPro" id="IPR001675">
    <property type="entry name" value="Glyco_trans_29"/>
</dbReference>
<reference evidence="13" key="1">
    <citation type="journal article" date="2017" name="Nat. Commun.">
        <title>The North American bullfrog draft genome provides insight into hormonal regulation of long noncoding RNA.</title>
        <authorList>
            <person name="Hammond S.A."/>
            <person name="Warren R.L."/>
            <person name="Vandervalk B.P."/>
            <person name="Kucuk E."/>
            <person name="Khan H."/>
            <person name="Gibb E.A."/>
            <person name="Pandoh P."/>
            <person name="Kirk H."/>
            <person name="Zhao Y."/>
            <person name="Jones M."/>
            <person name="Mungall A.J."/>
            <person name="Coope R."/>
            <person name="Pleasance S."/>
            <person name="Moore R.A."/>
            <person name="Holt R.A."/>
            <person name="Round J.M."/>
            <person name="Ohora S."/>
            <person name="Walle B.V."/>
            <person name="Veldhoen N."/>
            <person name="Helbing C.C."/>
            <person name="Birol I."/>
        </authorList>
    </citation>
    <scope>NUCLEOTIDE SEQUENCE [LARGE SCALE GENOMIC DNA]</scope>
</reference>
<evidence type="ECO:0000256" key="8">
    <source>
        <dbReference type="ARBA" id="ARBA00023034"/>
    </source>
</evidence>
<keyword evidence="4" id="KW-0808">Transferase</keyword>
<comment type="subcellular location">
    <subcellularLocation>
        <location evidence="1">Golgi apparatus membrane</location>
        <topology evidence="1">Single-pass type II membrane protein</topology>
    </subcellularLocation>
</comment>
<keyword evidence="8" id="KW-0333">Golgi apparatus</keyword>
<keyword evidence="10" id="KW-1015">Disulfide bond</keyword>
<evidence type="ECO:0000256" key="2">
    <source>
        <dbReference type="ARBA" id="ARBA00006003"/>
    </source>
</evidence>
<dbReference type="Gene3D" id="3.90.1480.20">
    <property type="entry name" value="Glycosyl transferase family 29"/>
    <property type="match status" value="2"/>
</dbReference>
<dbReference type="PANTHER" id="PTHR11987">
    <property type="entry name" value="ALPHA-2,8-SIALYLTRANSFERASE"/>
    <property type="match status" value="1"/>
</dbReference>
<evidence type="ECO:0000256" key="7">
    <source>
        <dbReference type="ARBA" id="ARBA00022989"/>
    </source>
</evidence>
<dbReference type="AlphaFoldDB" id="A0A2G9RAI7"/>
<evidence type="ECO:0000256" key="3">
    <source>
        <dbReference type="ARBA" id="ARBA00022676"/>
    </source>
</evidence>
<sequence>VKETELFERWKSLQICKWEINVTEANTFKCNLPPISEKYVADVGMKTDVVTINPSIITERTTDTVHCPTDTILHILPTSIQSALLSCTYYPPPYTPHSSSVHTSHHHTLRTPLLYILPTTIHSALLSCTYYPPPYSLHSSPAHTTHQPTLRTPLLFQKLEKWRKPFYDVLQGFENASILLPAFYNTRNTDVSIRVKYVLDDFESQQSVYYFHPQYLINVSRFWLIQGVRAKRISSGLILVTAALELCDEVHLYGFWGFPMNPSGVFITHHYYDNVKPRPGFHAMPAEIFNFIHMHSKGILRVHTGTCS</sequence>
<name>A0A2G9RAI7_AQUCT</name>
<evidence type="ECO:0000256" key="1">
    <source>
        <dbReference type="ARBA" id="ARBA00004323"/>
    </source>
</evidence>
<dbReference type="GO" id="GO:0006491">
    <property type="term" value="P:N-glycan processing"/>
    <property type="evidence" value="ECO:0007669"/>
    <property type="project" value="TreeGrafter"/>
</dbReference>
<dbReference type="InterPro" id="IPR012163">
    <property type="entry name" value="Sialyl_trans"/>
</dbReference>
<keyword evidence="5" id="KW-0812">Transmembrane</keyword>
<proteinExistence type="inferred from homology"/>
<feature type="non-terminal residue" evidence="12">
    <location>
        <position position="308"/>
    </location>
</feature>
<dbReference type="GO" id="GO:0009311">
    <property type="term" value="P:oligosaccharide metabolic process"/>
    <property type="evidence" value="ECO:0007669"/>
    <property type="project" value="TreeGrafter"/>
</dbReference>
<dbReference type="PIRSF" id="PIRSF005557">
    <property type="entry name" value="Sialyl_trans"/>
    <property type="match status" value="1"/>
</dbReference>
<evidence type="ECO:0000256" key="5">
    <source>
        <dbReference type="ARBA" id="ARBA00022692"/>
    </source>
</evidence>
<evidence type="ECO:0000313" key="12">
    <source>
        <dbReference type="EMBL" id="PIO24887.1"/>
    </source>
</evidence>
<keyword evidence="11" id="KW-0325">Glycoprotein</keyword>
<dbReference type="PANTHER" id="PTHR11987:SF4">
    <property type="entry name" value="ALPHA-2,8-SIALYLTRANSFERASE 8E"/>
    <property type="match status" value="1"/>
</dbReference>
<organism evidence="12 13">
    <name type="scientific">Aquarana catesbeiana</name>
    <name type="common">American bullfrog</name>
    <name type="synonym">Rana catesbeiana</name>
    <dbReference type="NCBI Taxonomy" id="8400"/>
    <lineage>
        <taxon>Eukaryota</taxon>
        <taxon>Metazoa</taxon>
        <taxon>Chordata</taxon>
        <taxon>Craniata</taxon>
        <taxon>Vertebrata</taxon>
        <taxon>Euteleostomi</taxon>
        <taxon>Amphibia</taxon>
        <taxon>Batrachia</taxon>
        <taxon>Anura</taxon>
        <taxon>Neobatrachia</taxon>
        <taxon>Ranoidea</taxon>
        <taxon>Ranidae</taxon>
        <taxon>Aquarana</taxon>
    </lineage>
</organism>
<evidence type="ECO:0000313" key="13">
    <source>
        <dbReference type="Proteomes" id="UP000228934"/>
    </source>
</evidence>
<protein>
    <recommendedName>
        <fullName evidence="14">Alpha-2,8-sialyltransferase 8E</fullName>
    </recommendedName>
</protein>
<dbReference type="InterPro" id="IPR038578">
    <property type="entry name" value="GT29-like_sf"/>
</dbReference>
<dbReference type="GO" id="GO:0003828">
    <property type="term" value="F:alpha-N-acetylneuraminate alpha-2,8-sialyltransferase activity"/>
    <property type="evidence" value="ECO:0007669"/>
    <property type="project" value="TreeGrafter"/>
</dbReference>
<keyword evidence="9" id="KW-0472">Membrane</keyword>
<dbReference type="Proteomes" id="UP000228934">
    <property type="component" value="Unassembled WGS sequence"/>
</dbReference>
<dbReference type="InterPro" id="IPR050943">
    <property type="entry name" value="Glycosyltr_29_Sialyltrsf"/>
</dbReference>
<dbReference type="EMBL" id="KV945543">
    <property type="protein sequence ID" value="PIO24887.1"/>
    <property type="molecule type" value="Genomic_DNA"/>
</dbReference>
<dbReference type="GO" id="GO:0000139">
    <property type="term" value="C:Golgi membrane"/>
    <property type="evidence" value="ECO:0007669"/>
    <property type="project" value="UniProtKB-SubCell"/>
</dbReference>
<evidence type="ECO:0000256" key="6">
    <source>
        <dbReference type="ARBA" id="ARBA00022968"/>
    </source>
</evidence>
<comment type="similarity">
    <text evidence="2">Belongs to the glycosyltransferase 29 family.</text>
</comment>
<dbReference type="OrthoDB" id="10264956at2759"/>